<dbReference type="Proteomes" id="UP000326179">
    <property type="component" value="Chromosome"/>
</dbReference>
<accession>A0A5Q0LCY1</accession>
<dbReference type="KEGG" id="sfy:GFH48_15055"/>
<name>A0A5Q0LCY1_9ACTN</name>
<sequence>MASLAWLLIPLLAAIGAGLWGSWAGRNRKTAGDGVELEGYARFRAAMERSEAVTPRSETLEKSPSDAV</sequence>
<dbReference type="AlphaFoldDB" id="A0A5Q0LCY1"/>
<reference evidence="1 2" key="1">
    <citation type="submission" date="2019-10" db="EMBL/GenBank/DDBJ databases">
        <title>A novel species.</title>
        <authorList>
            <person name="Gao J."/>
        </authorList>
    </citation>
    <scope>NUCLEOTIDE SEQUENCE [LARGE SCALE GENOMIC DNA]</scope>
    <source>
        <strain evidence="1 2">QMT-28</strain>
    </source>
</reference>
<proteinExistence type="predicted"/>
<dbReference type="RefSeq" id="WP_153288724.1">
    <property type="nucleotide sequence ID" value="NZ_CP045643.1"/>
</dbReference>
<dbReference type="EMBL" id="CP045643">
    <property type="protein sequence ID" value="QFZ74397.1"/>
    <property type="molecule type" value="Genomic_DNA"/>
</dbReference>
<evidence type="ECO:0000313" key="2">
    <source>
        <dbReference type="Proteomes" id="UP000326179"/>
    </source>
</evidence>
<protein>
    <submittedName>
        <fullName evidence="1">Uncharacterized protein</fullName>
    </submittedName>
</protein>
<organism evidence="1 2">
    <name type="scientific">Streptomyces fagopyri</name>
    <dbReference type="NCBI Taxonomy" id="2662397"/>
    <lineage>
        <taxon>Bacteria</taxon>
        <taxon>Bacillati</taxon>
        <taxon>Actinomycetota</taxon>
        <taxon>Actinomycetes</taxon>
        <taxon>Kitasatosporales</taxon>
        <taxon>Streptomycetaceae</taxon>
        <taxon>Streptomyces</taxon>
    </lineage>
</organism>
<gene>
    <name evidence="1" type="ORF">GFH48_15055</name>
</gene>
<keyword evidence="2" id="KW-1185">Reference proteome</keyword>
<evidence type="ECO:0000313" key="1">
    <source>
        <dbReference type="EMBL" id="QFZ74397.1"/>
    </source>
</evidence>